<reference evidence="1 2" key="1">
    <citation type="submission" date="2017-03" db="EMBL/GenBank/DDBJ databases">
        <title>Genome Survey of Euroglyphus maynei.</title>
        <authorList>
            <person name="Arlian L.G."/>
            <person name="Morgan M.S."/>
            <person name="Rider S.D."/>
        </authorList>
    </citation>
    <scope>NUCLEOTIDE SEQUENCE [LARGE SCALE GENOMIC DNA]</scope>
    <source>
        <strain evidence="1">Arlian Lab</strain>
        <tissue evidence="1">Whole body</tissue>
    </source>
</reference>
<dbReference type="AlphaFoldDB" id="A0A1Y3B9C6"/>
<evidence type="ECO:0000313" key="2">
    <source>
        <dbReference type="Proteomes" id="UP000194236"/>
    </source>
</evidence>
<sequence>MANLFEQTHRIIVEDGQPLWYHIDQLNMAKDPRELRQRFERERRSNDFKQYYDQTILTEIKPLAQAFYESQYHPNKRRAFELAGVNNYLRSRF</sequence>
<comment type="caution">
    <text evidence="1">The sequence shown here is derived from an EMBL/GenBank/DDBJ whole genome shotgun (WGS) entry which is preliminary data.</text>
</comment>
<protein>
    <submittedName>
        <fullName evidence="1">Uncharacterized protein</fullName>
    </submittedName>
</protein>
<keyword evidence="2" id="KW-1185">Reference proteome</keyword>
<dbReference type="Proteomes" id="UP000194236">
    <property type="component" value="Unassembled WGS sequence"/>
</dbReference>
<dbReference type="EMBL" id="MUJZ01038639">
    <property type="protein sequence ID" value="OTF76196.1"/>
    <property type="molecule type" value="Genomic_DNA"/>
</dbReference>
<evidence type="ECO:0000313" key="1">
    <source>
        <dbReference type="EMBL" id="OTF76196.1"/>
    </source>
</evidence>
<gene>
    <name evidence="1" type="ORF">BLA29_007773</name>
</gene>
<proteinExistence type="predicted"/>
<name>A0A1Y3B9C6_EURMA</name>
<accession>A0A1Y3B9C6</accession>
<feature type="non-terminal residue" evidence="1">
    <location>
        <position position="93"/>
    </location>
</feature>
<organism evidence="1 2">
    <name type="scientific">Euroglyphus maynei</name>
    <name type="common">Mayne's house dust mite</name>
    <dbReference type="NCBI Taxonomy" id="6958"/>
    <lineage>
        <taxon>Eukaryota</taxon>
        <taxon>Metazoa</taxon>
        <taxon>Ecdysozoa</taxon>
        <taxon>Arthropoda</taxon>
        <taxon>Chelicerata</taxon>
        <taxon>Arachnida</taxon>
        <taxon>Acari</taxon>
        <taxon>Acariformes</taxon>
        <taxon>Sarcoptiformes</taxon>
        <taxon>Astigmata</taxon>
        <taxon>Psoroptidia</taxon>
        <taxon>Analgoidea</taxon>
        <taxon>Pyroglyphidae</taxon>
        <taxon>Pyroglyphinae</taxon>
        <taxon>Euroglyphus</taxon>
    </lineage>
</organism>